<evidence type="ECO:0000313" key="2">
    <source>
        <dbReference type="EMBL" id="EKE29824.1"/>
    </source>
</evidence>
<keyword evidence="1" id="KW-1133">Transmembrane helix</keyword>
<proteinExistence type="predicted"/>
<name>K2GHB0_9BACT</name>
<evidence type="ECO:0000256" key="1">
    <source>
        <dbReference type="SAM" id="Phobius"/>
    </source>
</evidence>
<dbReference type="AlphaFoldDB" id="K2GHB0"/>
<dbReference type="EMBL" id="AMFJ01000091">
    <property type="protein sequence ID" value="EKE29824.1"/>
    <property type="molecule type" value="Genomic_DNA"/>
</dbReference>
<accession>K2GHB0</accession>
<comment type="caution">
    <text evidence="2">The sequence shown here is derived from an EMBL/GenBank/DDBJ whole genome shotgun (WGS) entry which is preliminary data.</text>
</comment>
<sequence length="126" mass="14718">MKKILVSGVNLLHSILVINVLLGWIYLPEIYAYFILGILLIQKTNEGRCPLTDLEWYLRGCWPAWKHRGWFAWQIGRVGIRISESTANRLLSYASIFGIGFAVVKLFDLPWKRKVKIIKTNKWHYA</sequence>
<keyword evidence="1" id="KW-0472">Membrane</keyword>
<gene>
    <name evidence="2" type="ORF">ACD_2C00091G0010</name>
</gene>
<evidence type="ECO:0008006" key="3">
    <source>
        <dbReference type="Google" id="ProtNLM"/>
    </source>
</evidence>
<organism evidence="2">
    <name type="scientific">uncultured bacterium</name>
    <name type="common">gcode 4</name>
    <dbReference type="NCBI Taxonomy" id="1234023"/>
    <lineage>
        <taxon>Bacteria</taxon>
        <taxon>environmental samples</taxon>
    </lineage>
</organism>
<protein>
    <recommendedName>
        <fullName evidence="3">DUF2784 domain-containing protein</fullName>
    </recommendedName>
</protein>
<reference evidence="2" key="1">
    <citation type="journal article" date="2012" name="Science">
        <title>Fermentation, hydrogen, and sulfur metabolism in multiple uncultivated bacterial phyla.</title>
        <authorList>
            <person name="Wrighton K.C."/>
            <person name="Thomas B.C."/>
            <person name="Sharon I."/>
            <person name="Miller C.S."/>
            <person name="Castelle C.J."/>
            <person name="VerBerkmoes N.C."/>
            <person name="Wilkins M.J."/>
            <person name="Hettich R.L."/>
            <person name="Lipton M.S."/>
            <person name="Williams K.H."/>
            <person name="Long P.E."/>
            <person name="Banfield J.F."/>
        </authorList>
    </citation>
    <scope>NUCLEOTIDE SEQUENCE [LARGE SCALE GENOMIC DNA]</scope>
</reference>
<feature type="transmembrane region" description="Helical" evidence="1">
    <location>
        <begin position="90"/>
        <end position="107"/>
    </location>
</feature>
<feature type="transmembrane region" description="Helical" evidence="1">
    <location>
        <begin position="12"/>
        <end position="41"/>
    </location>
</feature>
<keyword evidence="1" id="KW-0812">Transmembrane</keyword>